<evidence type="ECO:0000256" key="1">
    <source>
        <dbReference type="ARBA" id="ARBA00005417"/>
    </source>
</evidence>
<evidence type="ECO:0000259" key="6">
    <source>
        <dbReference type="PROSITE" id="PS50893"/>
    </source>
</evidence>
<dbReference type="SMART" id="SM00382">
    <property type="entry name" value="AAA"/>
    <property type="match status" value="1"/>
</dbReference>
<organism evidence="7 8">
    <name type="scientific">Elstera litoralis</name>
    <dbReference type="NCBI Taxonomy" id="552518"/>
    <lineage>
        <taxon>Bacteria</taxon>
        <taxon>Pseudomonadati</taxon>
        <taxon>Pseudomonadota</taxon>
        <taxon>Alphaproteobacteria</taxon>
        <taxon>Rhodospirillales</taxon>
        <taxon>Rhodospirillaceae</taxon>
        <taxon>Elstera</taxon>
    </lineage>
</organism>
<feature type="domain" description="ABC transporter" evidence="6">
    <location>
        <begin position="3"/>
        <end position="230"/>
    </location>
</feature>
<dbReference type="CDD" id="cd03224">
    <property type="entry name" value="ABC_TM1139_LivF_branched"/>
    <property type="match status" value="1"/>
</dbReference>
<protein>
    <submittedName>
        <fullName evidence="7">ABC transporter ATP-binding protein</fullName>
    </submittedName>
</protein>
<dbReference type="EMBL" id="LAJY01000228">
    <property type="protein sequence ID" value="KJV09712.1"/>
    <property type="molecule type" value="Genomic_DNA"/>
</dbReference>
<comment type="caution">
    <text evidence="7">The sequence shown here is derived from an EMBL/GenBank/DDBJ whole genome shotgun (WGS) entry which is preliminary data.</text>
</comment>
<dbReference type="AlphaFoldDB" id="A0A0F3ISW0"/>
<dbReference type="GO" id="GO:0016887">
    <property type="term" value="F:ATP hydrolysis activity"/>
    <property type="evidence" value="ECO:0007669"/>
    <property type="project" value="InterPro"/>
</dbReference>
<evidence type="ECO:0000313" key="7">
    <source>
        <dbReference type="EMBL" id="KJV09712.1"/>
    </source>
</evidence>
<dbReference type="GO" id="GO:0005524">
    <property type="term" value="F:ATP binding"/>
    <property type="evidence" value="ECO:0007669"/>
    <property type="project" value="UniProtKB-KW"/>
</dbReference>
<keyword evidence="4 7" id="KW-0067">ATP-binding</keyword>
<comment type="similarity">
    <text evidence="1">Belongs to the ABC transporter superfamily.</text>
</comment>
<dbReference type="PANTHER" id="PTHR43820:SF2">
    <property type="entry name" value="ABC TRANSPORTER ATP-BINDING PROTEIN"/>
    <property type="match status" value="1"/>
</dbReference>
<sequence length="231" mass="24780">MLLRLDAVDAGYGDSAILSQISLSLAPGQALAVLGRNGVGKTTLLKTILGLTRLQAGRVLFGDADASRWPPERRARAGIGWVPQERGIFRSLTVLENLTAVARPGPWTPERVFALFPRLAEDRHRGGEALSGGEQQMLAIGRALVLNPQLLLLDEPMEGLAPVIVDEVLRALSDIFRAGGIAGIIVEQHARKILRITDQAIILERGRIVHRAASADLAADATPLTRYLGVG</sequence>
<dbReference type="PROSITE" id="PS50893">
    <property type="entry name" value="ABC_TRANSPORTER_2"/>
    <property type="match status" value="1"/>
</dbReference>
<dbReference type="PROSITE" id="PS00211">
    <property type="entry name" value="ABC_TRANSPORTER_1"/>
    <property type="match status" value="1"/>
</dbReference>
<evidence type="ECO:0000256" key="2">
    <source>
        <dbReference type="ARBA" id="ARBA00022448"/>
    </source>
</evidence>
<name>A0A0F3ISW0_9PROT</name>
<dbReference type="InterPro" id="IPR017871">
    <property type="entry name" value="ABC_transporter-like_CS"/>
</dbReference>
<dbReference type="InterPro" id="IPR027417">
    <property type="entry name" value="P-loop_NTPase"/>
</dbReference>
<gene>
    <name evidence="7" type="ORF">VZ95_09800</name>
</gene>
<evidence type="ECO:0000313" key="8">
    <source>
        <dbReference type="Proteomes" id="UP000033774"/>
    </source>
</evidence>
<dbReference type="PANTHER" id="PTHR43820">
    <property type="entry name" value="HIGH-AFFINITY BRANCHED-CHAIN AMINO ACID TRANSPORT ATP-BINDING PROTEIN LIVF"/>
    <property type="match status" value="1"/>
</dbReference>
<evidence type="ECO:0000256" key="3">
    <source>
        <dbReference type="ARBA" id="ARBA00022741"/>
    </source>
</evidence>
<dbReference type="SUPFAM" id="SSF52540">
    <property type="entry name" value="P-loop containing nucleoside triphosphate hydrolases"/>
    <property type="match status" value="1"/>
</dbReference>
<dbReference type="InterPro" id="IPR052156">
    <property type="entry name" value="BCAA_Transport_ATP-bd_LivF"/>
</dbReference>
<dbReference type="PATRIC" id="fig|552518.3.peg.1316"/>
<dbReference type="Pfam" id="PF00005">
    <property type="entry name" value="ABC_tran"/>
    <property type="match status" value="1"/>
</dbReference>
<evidence type="ECO:0000256" key="4">
    <source>
        <dbReference type="ARBA" id="ARBA00022840"/>
    </source>
</evidence>
<keyword evidence="8" id="KW-1185">Reference proteome</keyword>
<dbReference type="Gene3D" id="3.40.50.300">
    <property type="entry name" value="P-loop containing nucleotide triphosphate hydrolases"/>
    <property type="match status" value="1"/>
</dbReference>
<dbReference type="RefSeq" id="WP_045775679.1">
    <property type="nucleotide sequence ID" value="NZ_LAJY01000228.1"/>
</dbReference>
<accession>A0A0F3ISW0</accession>
<dbReference type="GO" id="GO:0015658">
    <property type="term" value="F:branched-chain amino acid transmembrane transporter activity"/>
    <property type="evidence" value="ECO:0007669"/>
    <property type="project" value="TreeGrafter"/>
</dbReference>
<keyword evidence="3" id="KW-0547">Nucleotide-binding</keyword>
<dbReference type="OrthoDB" id="9775250at2"/>
<dbReference type="Proteomes" id="UP000033774">
    <property type="component" value="Unassembled WGS sequence"/>
</dbReference>
<dbReference type="InterPro" id="IPR003593">
    <property type="entry name" value="AAA+_ATPase"/>
</dbReference>
<proteinExistence type="inferred from homology"/>
<reference evidence="7 8" key="1">
    <citation type="submission" date="2015-03" db="EMBL/GenBank/DDBJ databases">
        <title>Draft genome sequence of Elstera litoralis.</title>
        <authorList>
            <person name="Rahalkar M.C."/>
            <person name="Dhakephalkar P.K."/>
            <person name="Pore S.D."/>
            <person name="Arora P."/>
            <person name="Kapse N.G."/>
            <person name="Pandit P.S."/>
        </authorList>
    </citation>
    <scope>NUCLEOTIDE SEQUENCE [LARGE SCALE GENOMIC DNA]</scope>
    <source>
        <strain evidence="7 8">Dia-1</strain>
    </source>
</reference>
<dbReference type="GO" id="GO:0015807">
    <property type="term" value="P:L-amino acid transport"/>
    <property type="evidence" value="ECO:0007669"/>
    <property type="project" value="TreeGrafter"/>
</dbReference>
<dbReference type="InterPro" id="IPR003439">
    <property type="entry name" value="ABC_transporter-like_ATP-bd"/>
</dbReference>
<evidence type="ECO:0000256" key="5">
    <source>
        <dbReference type="ARBA" id="ARBA00022970"/>
    </source>
</evidence>
<keyword evidence="2" id="KW-0813">Transport</keyword>
<keyword evidence="5" id="KW-0029">Amino-acid transport</keyword>